<dbReference type="Pfam" id="PF22725">
    <property type="entry name" value="GFO_IDH_MocA_C3"/>
    <property type="match status" value="1"/>
</dbReference>
<dbReference type="EMBL" id="JBHUFZ010000033">
    <property type="protein sequence ID" value="MFD1891443.1"/>
    <property type="molecule type" value="Genomic_DNA"/>
</dbReference>
<dbReference type="InterPro" id="IPR050463">
    <property type="entry name" value="Gfo/Idh/MocA_oxidrdct_glycsds"/>
</dbReference>
<organism evidence="4 5">
    <name type="scientific">Luteococcus peritonei</name>
    <dbReference type="NCBI Taxonomy" id="88874"/>
    <lineage>
        <taxon>Bacteria</taxon>
        <taxon>Bacillati</taxon>
        <taxon>Actinomycetota</taxon>
        <taxon>Actinomycetes</taxon>
        <taxon>Propionibacteriales</taxon>
        <taxon>Propionibacteriaceae</taxon>
        <taxon>Luteococcus</taxon>
    </lineage>
</organism>
<dbReference type="SUPFAM" id="SSF51735">
    <property type="entry name" value="NAD(P)-binding Rossmann-fold domains"/>
    <property type="match status" value="1"/>
</dbReference>
<dbReference type="Pfam" id="PF01408">
    <property type="entry name" value="GFO_IDH_MocA"/>
    <property type="match status" value="1"/>
</dbReference>
<protein>
    <submittedName>
        <fullName evidence="4">Gfo/Idh/MocA family protein</fullName>
    </submittedName>
</protein>
<feature type="domain" description="GFO/IDH/MocA-like oxidoreductase" evidence="3">
    <location>
        <begin position="129"/>
        <end position="258"/>
    </location>
</feature>
<dbReference type="Gene3D" id="3.40.50.720">
    <property type="entry name" value="NAD(P)-binding Rossmann-like Domain"/>
    <property type="match status" value="1"/>
</dbReference>
<dbReference type="Proteomes" id="UP001597326">
    <property type="component" value="Unassembled WGS sequence"/>
</dbReference>
<keyword evidence="1" id="KW-0560">Oxidoreductase</keyword>
<feature type="domain" description="Gfo/Idh/MocA-like oxidoreductase N-terminal" evidence="2">
    <location>
        <begin position="7"/>
        <end position="119"/>
    </location>
</feature>
<comment type="caution">
    <text evidence="4">The sequence shown here is derived from an EMBL/GenBank/DDBJ whole genome shotgun (WGS) entry which is preliminary data.</text>
</comment>
<dbReference type="Gene3D" id="3.30.360.10">
    <property type="entry name" value="Dihydrodipicolinate Reductase, domain 2"/>
    <property type="match status" value="1"/>
</dbReference>
<dbReference type="RefSeq" id="WP_343875839.1">
    <property type="nucleotide sequence ID" value="NZ_BAAAIX010000034.1"/>
</dbReference>
<dbReference type="InterPro" id="IPR000683">
    <property type="entry name" value="Gfo/Idh/MocA-like_OxRdtase_N"/>
</dbReference>
<evidence type="ECO:0000313" key="4">
    <source>
        <dbReference type="EMBL" id="MFD1891443.1"/>
    </source>
</evidence>
<dbReference type="InterPro" id="IPR055170">
    <property type="entry name" value="GFO_IDH_MocA-like_dom"/>
</dbReference>
<gene>
    <name evidence="4" type="ORF">ACFSCS_14815</name>
</gene>
<sequence>MTTRIVQVGVRGFGEVHLERIAALQAEGRVELVGVVAPSGLPEGLKVAWFDDLGPALEALRPDVVSIASPMHSHAELATRAVLGGAHVLLEKPPVTSLADFEALLNTAAANQRVVQVGFQSLGSDGIGRLRELVTGDELGGPVQVGARGLWVRDRAYYERSAWAGRRRHQGRRVADGVVTNQLPHAVVTALAALGARHLEDVAGVELELYRANPIEADDTAFVRVELADGSTLCAALTVCAEQEEGATVELRGSRGRASYHYEDDELELVVDGRSSRERFARTDLLANLLDHLEHGADLLVPLEATGAFMAVLEATQSAPDPVPLEDGVSFVGEGDERRAVVADVADWVDRALQSQLGFRELGAPWARCGVTARWVPPQRRGR</sequence>
<dbReference type="InterPro" id="IPR036291">
    <property type="entry name" value="NAD(P)-bd_dom_sf"/>
</dbReference>
<dbReference type="PANTHER" id="PTHR43818">
    <property type="entry name" value="BCDNA.GH03377"/>
    <property type="match status" value="1"/>
</dbReference>
<name>A0ABW4S0K6_9ACTN</name>
<dbReference type="PANTHER" id="PTHR43818:SF11">
    <property type="entry name" value="BCDNA.GH03377"/>
    <property type="match status" value="1"/>
</dbReference>
<evidence type="ECO:0000259" key="3">
    <source>
        <dbReference type="Pfam" id="PF22725"/>
    </source>
</evidence>
<keyword evidence="5" id="KW-1185">Reference proteome</keyword>
<evidence type="ECO:0000259" key="2">
    <source>
        <dbReference type="Pfam" id="PF01408"/>
    </source>
</evidence>
<reference evidence="5" key="1">
    <citation type="journal article" date="2019" name="Int. J. Syst. Evol. Microbiol.">
        <title>The Global Catalogue of Microorganisms (GCM) 10K type strain sequencing project: providing services to taxonomists for standard genome sequencing and annotation.</title>
        <authorList>
            <consortium name="The Broad Institute Genomics Platform"/>
            <consortium name="The Broad Institute Genome Sequencing Center for Infectious Disease"/>
            <person name="Wu L."/>
            <person name="Ma J."/>
        </authorList>
    </citation>
    <scope>NUCLEOTIDE SEQUENCE [LARGE SCALE GENOMIC DNA]</scope>
    <source>
        <strain evidence="5">CAIM 431</strain>
    </source>
</reference>
<accession>A0ABW4S0K6</accession>
<evidence type="ECO:0000313" key="5">
    <source>
        <dbReference type="Proteomes" id="UP001597326"/>
    </source>
</evidence>
<evidence type="ECO:0000256" key="1">
    <source>
        <dbReference type="ARBA" id="ARBA00023002"/>
    </source>
</evidence>
<proteinExistence type="predicted"/>
<dbReference type="SUPFAM" id="SSF55347">
    <property type="entry name" value="Glyceraldehyde-3-phosphate dehydrogenase-like, C-terminal domain"/>
    <property type="match status" value="1"/>
</dbReference>